<dbReference type="EMBL" id="JANFZH010000007">
    <property type="protein sequence ID" value="MCQ4839223.1"/>
    <property type="molecule type" value="Genomic_DNA"/>
</dbReference>
<gene>
    <name evidence="7" type="ORF">NE695_04760</name>
</gene>
<proteinExistence type="inferred from homology"/>
<dbReference type="RefSeq" id="WP_066867616.1">
    <property type="nucleotide sequence ID" value="NZ_CABKVV010000014.1"/>
</dbReference>
<dbReference type="InterPro" id="IPR012506">
    <property type="entry name" value="TMEM86B-like"/>
</dbReference>
<comment type="similarity">
    <text evidence="2">Belongs to the TMEM86 family.</text>
</comment>
<evidence type="ECO:0000313" key="8">
    <source>
        <dbReference type="Proteomes" id="UP001524473"/>
    </source>
</evidence>
<dbReference type="Pfam" id="PF07947">
    <property type="entry name" value="YhhN"/>
    <property type="match status" value="1"/>
</dbReference>
<organism evidence="7 8">
    <name type="scientific">Neglectibacter timonensis</name>
    <dbReference type="NCBI Taxonomy" id="1776382"/>
    <lineage>
        <taxon>Bacteria</taxon>
        <taxon>Bacillati</taxon>
        <taxon>Bacillota</taxon>
        <taxon>Clostridia</taxon>
        <taxon>Eubacteriales</taxon>
        <taxon>Oscillospiraceae</taxon>
        <taxon>Neglectibacter</taxon>
    </lineage>
</organism>
<evidence type="ECO:0000256" key="5">
    <source>
        <dbReference type="ARBA" id="ARBA00023136"/>
    </source>
</evidence>
<keyword evidence="4 6" id="KW-1133">Transmembrane helix</keyword>
<evidence type="ECO:0000313" key="7">
    <source>
        <dbReference type="EMBL" id="MCQ4839223.1"/>
    </source>
</evidence>
<evidence type="ECO:0000256" key="2">
    <source>
        <dbReference type="ARBA" id="ARBA00007375"/>
    </source>
</evidence>
<feature type="transmembrane region" description="Helical" evidence="6">
    <location>
        <begin position="6"/>
        <end position="23"/>
    </location>
</feature>
<keyword evidence="3 6" id="KW-0812">Transmembrane</keyword>
<protein>
    <submittedName>
        <fullName evidence="7">Lysoplasmalogenase</fullName>
    </submittedName>
</protein>
<comment type="subcellular location">
    <subcellularLocation>
        <location evidence="1">Membrane</location>
        <topology evidence="1">Multi-pass membrane protein</topology>
    </subcellularLocation>
</comment>
<evidence type="ECO:0000256" key="4">
    <source>
        <dbReference type="ARBA" id="ARBA00022989"/>
    </source>
</evidence>
<feature type="transmembrane region" description="Helical" evidence="6">
    <location>
        <begin position="84"/>
        <end position="102"/>
    </location>
</feature>
<evidence type="ECO:0000256" key="6">
    <source>
        <dbReference type="SAM" id="Phobius"/>
    </source>
</evidence>
<dbReference type="Proteomes" id="UP001524473">
    <property type="component" value="Unassembled WGS sequence"/>
</dbReference>
<keyword evidence="8" id="KW-1185">Reference proteome</keyword>
<feature type="transmembrane region" description="Helical" evidence="6">
    <location>
        <begin position="164"/>
        <end position="182"/>
    </location>
</feature>
<dbReference type="GeneID" id="90534016"/>
<evidence type="ECO:0000256" key="1">
    <source>
        <dbReference type="ARBA" id="ARBA00004141"/>
    </source>
</evidence>
<keyword evidence="5 6" id="KW-0472">Membrane</keyword>
<accession>A0ABT1RX41</accession>
<name>A0ABT1RX41_9FIRM</name>
<comment type="caution">
    <text evidence="7">The sequence shown here is derived from an EMBL/GenBank/DDBJ whole genome shotgun (WGS) entry which is preliminary data.</text>
</comment>
<feature type="transmembrane region" description="Helical" evidence="6">
    <location>
        <begin position="138"/>
        <end position="158"/>
    </location>
</feature>
<feature type="transmembrane region" description="Helical" evidence="6">
    <location>
        <begin position="194"/>
        <end position="215"/>
    </location>
</feature>
<evidence type="ECO:0000256" key="3">
    <source>
        <dbReference type="ARBA" id="ARBA00022692"/>
    </source>
</evidence>
<feature type="transmembrane region" description="Helical" evidence="6">
    <location>
        <begin position="108"/>
        <end position="126"/>
    </location>
</feature>
<reference evidence="7 8" key="1">
    <citation type="submission" date="2022-06" db="EMBL/GenBank/DDBJ databases">
        <title>Isolation of gut microbiota from human fecal samples.</title>
        <authorList>
            <person name="Pamer E.G."/>
            <person name="Barat B."/>
            <person name="Waligurski E."/>
            <person name="Medina S."/>
            <person name="Paddock L."/>
            <person name="Mostad J."/>
        </authorList>
    </citation>
    <scope>NUCLEOTIDE SEQUENCE [LARGE SCALE GENOMIC DNA]</scope>
    <source>
        <strain evidence="7 8">DFI.9.73</strain>
    </source>
</reference>
<sequence>MNLFLFSCMALPLWAAIFALYFLLRRDRRTMRHSLIAKCAGSFLAVSSAGLALCLRGENPLCHGIFWFFVLCTIADALLELQFVAGMLVFGAAHVCLLFWLWGIAPPTWWSLLFWAVPYGASAVLFRREIPKLGRLTIPFCLYPAVLSASLALAAPLPFTAGPALWPAAVGALCFFISDMLVAKGELTGLDPKFHKLVMLLYWGALYLLAAPLWAA</sequence>